<keyword evidence="2" id="KW-0378">Hydrolase</keyword>
<dbReference type="STRING" id="667725.A0A0L0G2J0"/>
<sequence length="194" mass="21340">MSTLNAVLLCCDMQPGIVDLVLGADTANPERVSCIENVRRAVTKARDADVKVIFINVAVPGYTDQDSVHRNKLFSYLHKNDTLRVDSTEAQPLADFRPQGDEILITKHRMGPFSTTDVLRLIEESKATKVYLCGLSTSGVILSCVRTLADLDYEIVVLDDACGDKDDEVHRVLTQKIFPVQADVKKVADAFASS</sequence>
<evidence type="ECO:0000313" key="4">
    <source>
        <dbReference type="EMBL" id="KNC83347.1"/>
    </source>
</evidence>
<feature type="domain" description="Isochorismatase-like" evidence="3">
    <location>
        <begin position="7"/>
        <end position="185"/>
    </location>
</feature>
<evidence type="ECO:0000313" key="5">
    <source>
        <dbReference type="Proteomes" id="UP000054560"/>
    </source>
</evidence>
<dbReference type="Pfam" id="PF00857">
    <property type="entry name" value="Isochorismatase"/>
    <property type="match status" value="1"/>
</dbReference>
<dbReference type="RefSeq" id="XP_014157249.1">
    <property type="nucleotide sequence ID" value="XM_014301774.1"/>
</dbReference>
<dbReference type="PANTHER" id="PTHR43540">
    <property type="entry name" value="PEROXYUREIDOACRYLATE/UREIDOACRYLATE AMIDOHYDROLASE-RELATED"/>
    <property type="match status" value="1"/>
</dbReference>
<dbReference type="Proteomes" id="UP000054560">
    <property type="component" value="Unassembled WGS sequence"/>
</dbReference>
<dbReference type="InterPro" id="IPR000868">
    <property type="entry name" value="Isochorismatase-like_dom"/>
</dbReference>
<dbReference type="OrthoDB" id="9994914at2759"/>
<dbReference type="GeneID" id="25904903"/>
<dbReference type="CDD" id="cd00431">
    <property type="entry name" value="cysteine_hydrolases"/>
    <property type="match status" value="1"/>
</dbReference>
<evidence type="ECO:0000259" key="3">
    <source>
        <dbReference type="Pfam" id="PF00857"/>
    </source>
</evidence>
<dbReference type="GO" id="GO:0016787">
    <property type="term" value="F:hydrolase activity"/>
    <property type="evidence" value="ECO:0007669"/>
    <property type="project" value="UniProtKB-KW"/>
</dbReference>
<proteinExistence type="inferred from homology"/>
<dbReference type="AlphaFoldDB" id="A0A0L0G2J0"/>
<comment type="similarity">
    <text evidence="1">Belongs to the isochorismatase family.</text>
</comment>
<dbReference type="SUPFAM" id="SSF52499">
    <property type="entry name" value="Isochorismatase-like hydrolases"/>
    <property type="match status" value="1"/>
</dbReference>
<accession>A0A0L0G2J0</accession>
<dbReference type="Gene3D" id="3.40.50.850">
    <property type="entry name" value="Isochorismatase-like"/>
    <property type="match status" value="1"/>
</dbReference>
<keyword evidence="5" id="KW-1185">Reference proteome</keyword>
<dbReference type="InterPro" id="IPR050272">
    <property type="entry name" value="Isochorismatase-like_hydrls"/>
</dbReference>
<dbReference type="eggNOG" id="ENOG502S9B3">
    <property type="taxonomic scope" value="Eukaryota"/>
</dbReference>
<name>A0A0L0G2J0_9EUKA</name>
<dbReference type="InterPro" id="IPR036380">
    <property type="entry name" value="Isochorismatase-like_sf"/>
</dbReference>
<evidence type="ECO:0000256" key="2">
    <source>
        <dbReference type="ARBA" id="ARBA00022801"/>
    </source>
</evidence>
<reference evidence="4 5" key="1">
    <citation type="submission" date="2011-02" db="EMBL/GenBank/DDBJ databases">
        <title>The Genome Sequence of Sphaeroforma arctica JP610.</title>
        <authorList>
            <consortium name="The Broad Institute Genome Sequencing Platform"/>
            <person name="Russ C."/>
            <person name="Cuomo C."/>
            <person name="Young S.K."/>
            <person name="Zeng Q."/>
            <person name="Gargeya S."/>
            <person name="Alvarado L."/>
            <person name="Berlin A."/>
            <person name="Chapman S.B."/>
            <person name="Chen Z."/>
            <person name="Freedman E."/>
            <person name="Gellesch M."/>
            <person name="Goldberg J."/>
            <person name="Griggs A."/>
            <person name="Gujja S."/>
            <person name="Heilman E."/>
            <person name="Heiman D."/>
            <person name="Howarth C."/>
            <person name="Mehta T."/>
            <person name="Neiman D."/>
            <person name="Pearson M."/>
            <person name="Roberts A."/>
            <person name="Saif S."/>
            <person name="Shea T."/>
            <person name="Shenoy N."/>
            <person name="Sisk P."/>
            <person name="Stolte C."/>
            <person name="Sykes S."/>
            <person name="White J."/>
            <person name="Yandava C."/>
            <person name="Burger G."/>
            <person name="Gray M.W."/>
            <person name="Holland P.W.H."/>
            <person name="King N."/>
            <person name="Lang F.B.F."/>
            <person name="Roger A.J."/>
            <person name="Ruiz-Trillo I."/>
            <person name="Haas B."/>
            <person name="Nusbaum C."/>
            <person name="Birren B."/>
        </authorList>
    </citation>
    <scope>NUCLEOTIDE SEQUENCE [LARGE SCALE GENOMIC DNA]</scope>
    <source>
        <strain evidence="4 5">JP610</strain>
    </source>
</reference>
<protein>
    <recommendedName>
        <fullName evidence="3">Isochorismatase-like domain-containing protein</fullName>
    </recommendedName>
</protein>
<dbReference type="EMBL" id="KQ241841">
    <property type="protein sequence ID" value="KNC83347.1"/>
    <property type="molecule type" value="Genomic_DNA"/>
</dbReference>
<evidence type="ECO:0000256" key="1">
    <source>
        <dbReference type="ARBA" id="ARBA00006336"/>
    </source>
</evidence>
<gene>
    <name evidence="4" type="ORF">SARC_04399</name>
</gene>
<organism evidence="4 5">
    <name type="scientific">Sphaeroforma arctica JP610</name>
    <dbReference type="NCBI Taxonomy" id="667725"/>
    <lineage>
        <taxon>Eukaryota</taxon>
        <taxon>Ichthyosporea</taxon>
        <taxon>Ichthyophonida</taxon>
        <taxon>Sphaeroforma</taxon>
    </lineage>
</organism>